<feature type="binding site" evidence="3">
    <location>
        <position position="90"/>
    </location>
    <ligand>
        <name>Zn(2+)</name>
        <dbReference type="ChEBI" id="CHEBI:29105"/>
        <label>2</label>
    </ligand>
</feature>
<gene>
    <name evidence="5" type="ORF">ECPE_LOCUS10978</name>
</gene>
<dbReference type="Proteomes" id="UP000272942">
    <property type="component" value="Unassembled WGS sequence"/>
</dbReference>
<dbReference type="EC" id="3.1.3.1" evidence="1"/>
<keyword evidence="4" id="KW-0812">Transmembrane</keyword>
<evidence type="ECO:0000313" key="6">
    <source>
        <dbReference type="Proteomes" id="UP000272942"/>
    </source>
</evidence>
<dbReference type="InterPro" id="IPR001952">
    <property type="entry name" value="Alkaline_phosphatase"/>
</dbReference>
<dbReference type="EMBL" id="UZAN01050020">
    <property type="protein sequence ID" value="VDP87902.1"/>
    <property type="molecule type" value="Genomic_DNA"/>
</dbReference>
<dbReference type="PANTHER" id="PTHR11596:SF5">
    <property type="entry name" value="ALKALINE PHOSPHATASE"/>
    <property type="match status" value="1"/>
</dbReference>
<reference evidence="7" key="1">
    <citation type="submission" date="2016-06" db="UniProtKB">
        <authorList>
            <consortium name="WormBaseParasite"/>
        </authorList>
    </citation>
    <scope>IDENTIFICATION</scope>
</reference>
<keyword evidence="6" id="KW-1185">Reference proteome</keyword>
<feature type="transmembrane region" description="Helical" evidence="4">
    <location>
        <begin position="139"/>
        <end position="161"/>
    </location>
</feature>
<proteinExistence type="predicted"/>
<keyword evidence="3" id="KW-0862">Zinc</keyword>
<dbReference type="Gene3D" id="3.40.720.10">
    <property type="entry name" value="Alkaline Phosphatase, subunit A"/>
    <property type="match status" value="1"/>
</dbReference>
<dbReference type="AlphaFoldDB" id="A0A183AVJ3"/>
<evidence type="ECO:0000256" key="2">
    <source>
        <dbReference type="ARBA" id="ARBA00022553"/>
    </source>
</evidence>
<dbReference type="PANTHER" id="PTHR11596">
    <property type="entry name" value="ALKALINE PHOSPHATASE"/>
    <property type="match status" value="1"/>
</dbReference>
<keyword evidence="4" id="KW-1133">Transmembrane helix</keyword>
<comment type="cofactor">
    <cofactor evidence="3">
        <name>Zn(2+)</name>
        <dbReference type="ChEBI" id="CHEBI:29105"/>
    </cofactor>
    <text evidence="3">Binds 2 Zn(2+) ions.</text>
</comment>
<sequence length="164" mass="18292">MTKSDETLIVVTADHSHAYHVVGYATRNQSVLGVDDTDQGADKMPYLISNYANGPGAQINKSRPNPLNAGNLFEKSYQQQSLVPLDFSTHEADDVPLYATGPYSQLFRRPTDNTYLTYATMFALCLGQYEKETHCNSGFTLMTGTGSYLFPIISILFTYFVQKH</sequence>
<dbReference type="OrthoDB" id="5818554at2759"/>
<feature type="binding site" evidence="3">
    <location>
        <position position="14"/>
    </location>
    <ligand>
        <name>Zn(2+)</name>
        <dbReference type="ChEBI" id="CHEBI:29105"/>
        <label>2</label>
    </ligand>
</feature>
<evidence type="ECO:0000313" key="5">
    <source>
        <dbReference type="EMBL" id="VDP87902.1"/>
    </source>
</evidence>
<dbReference type="WBParaSite" id="ECPE_0001101201-mRNA-1">
    <property type="protein sequence ID" value="ECPE_0001101201-mRNA-1"/>
    <property type="gene ID" value="ECPE_0001101201"/>
</dbReference>
<accession>A0A183AVJ3</accession>
<dbReference type="GO" id="GO:0046872">
    <property type="term" value="F:metal ion binding"/>
    <property type="evidence" value="ECO:0007669"/>
    <property type="project" value="UniProtKB-KW"/>
</dbReference>
<dbReference type="SUPFAM" id="SSF53649">
    <property type="entry name" value="Alkaline phosphatase-like"/>
    <property type="match status" value="1"/>
</dbReference>
<feature type="binding site" evidence="3">
    <location>
        <position position="15"/>
    </location>
    <ligand>
        <name>Zn(2+)</name>
        <dbReference type="ChEBI" id="CHEBI:29105"/>
        <label>2</label>
    </ligand>
</feature>
<keyword evidence="3" id="KW-0479">Metal-binding</keyword>
<dbReference type="GO" id="GO:0004035">
    <property type="term" value="F:alkaline phosphatase activity"/>
    <property type="evidence" value="ECO:0007669"/>
    <property type="project" value="UniProtKB-EC"/>
</dbReference>
<dbReference type="InterPro" id="IPR017850">
    <property type="entry name" value="Alkaline_phosphatase_core_sf"/>
</dbReference>
<name>A0A183AVJ3_9TREM</name>
<protein>
    <recommendedName>
        <fullName evidence="1">alkaline phosphatase</fullName>
        <ecNumber evidence="1">3.1.3.1</ecNumber>
    </recommendedName>
</protein>
<keyword evidence="2" id="KW-0597">Phosphoprotein</keyword>
<dbReference type="Pfam" id="PF00245">
    <property type="entry name" value="Alk_phosphatase"/>
    <property type="match status" value="1"/>
</dbReference>
<organism evidence="7">
    <name type="scientific">Echinostoma caproni</name>
    <dbReference type="NCBI Taxonomy" id="27848"/>
    <lineage>
        <taxon>Eukaryota</taxon>
        <taxon>Metazoa</taxon>
        <taxon>Spiralia</taxon>
        <taxon>Lophotrochozoa</taxon>
        <taxon>Platyhelminthes</taxon>
        <taxon>Trematoda</taxon>
        <taxon>Digenea</taxon>
        <taxon>Plagiorchiida</taxon>
        <taxon>Echinostomata</taxon>
        <taxon>Echinostomatoidea</taxon>
        <taxon>Echinostomatidae</taxon>
        <taxon>Echinostoma</taxon>
    </lineage>
</organism>
<evidence type="ECO:0000313" key="7">
    <source>
        <dbReference type="WBParaSite" id="ECPE_0001101201-mRNA-1"/>
    </source>
</evidence>
<reference evidence="5 6" key="2">
    <citation type="submission" date="2018-11" db="EMBL/GenBank/DDBJ databases">
        <authorList>
            <consortium name="Pathogen Informatics"/>
        </authorList>
    </citation>
    <scope>NUCLEOTIDE SEQUENCE [LARGE SCALE GENOMIC DNA]</scope>
    <source>
        <strain evidence="5 6">Egypt</strain>
    </source>
</reference>
<evidence type="ECO:0000256" key="4">
    <source>
        <dbReference type="SAM" id="Phobius"/>
    </source>
</evidence>
<evidence type="ECO:0000256" key="3">
    <source>
        <dbReference type="PIRSR" id="PIRSR601952-2"/>
    </source>
</evidence>
<keyword evidence="4" id="KW-0472">Membrane</keyword>
<evidence type="ECO:0000256" key="1">
    <source>
        <dbReference type="ARBA" id="ARBA00012647"/>
    </source>
</evidence>